<evidence type="ECO:0000256" key="1">
    <source>
        <dbReference type="SAM" id="Coils"/>
    </source>
</evidence>
<feature type="coiled-coil region" evidence="1">
    <location>
        <begin position="146"/>
        <end position="180"/>
    </location>
</feature>
<feature type="compositionally biased region" description="Basic and acidic residues" evidence="2">
    <location>
        <begin position="1141"/>
        <end position="1151"/>
    </location>
</feature>
<keyword evidence="4" id="KW-1185">Reference proteome</keyword>
<keyword evidence="1" id="KW-0175">Coiled coil</keyword>
<feature type="compositionally biased region" description="Low complexity" evidence="2">
    <location>
        <begin position="899"/>
        <end position="911"/>
    </location>
</feature>
<feature type="coiled-coil region" evidence="1">
    <location>
        <begin position="660"/>
        <end position="708"/>
    </location>
</feature>
<protein>
    <submittedName>
        <fullName evidence="3">Uncharacterized protein</fullName>
    </submittedName>
</protein>
<feature type="coiled-coil region" evidence="1">
    <location>
        <begin position="597"/>
        <end position="631"/>
    </location>
</feature>
<proteinExistence type="predicted"/>
<name>A0A4C1YAP1_EUMVA</name>
<evidence type="ECO:0000313" key="3">
    <source>
        <dbReference type="EMBL" id="GBP71994.1"/>
    </source>
</evidence>
<feature type="region of interest" description="Disordered" evidence="2">
    <location>
        <begin position="1116"/>
        <end position="1151"/>
    </location>
</feature>
<feature type="compositionally biased region" description="Polar residues" evidence="2">
    <location>
        <begin position="980"/>
        <end position="990"/>
    </location>
</feature>
<evidence type="ECO:0000256" key="2">
    <source>
        <dbReference type="SAM" id="MobiDB-lite"/>
    </source>
</evidence>
<feature type="compositionally biased region" description="Polar residues" evidence="2">
    <location>
        <begin position="98"/>
        <end position="112"/>
    </location>
</feature>
<feature type="compositionally biased region" description="Polar residues" evidence="2">
    <location>
        <begin position="1119"/>
        <end position="1130"/>
    </location>
</feature>
<feature type="coiled-coil region" evidence="1">
    <location>
        <begin position="397"/>
        <end position="438"/>
    </location>
</feature>
<dbReference type="OrthoDB" id="8191583at2759"/>
<feature type="region of interest" description="Disordered" evidence="2">
    <location>
        <begin position="791"/>
        <end position="814"/>
    </location>
</feature>
<feature type="coiled-coil region" evidence="1">
    <location>
        <begin position="928"/>
        <end position="958"/>
    </location>
</feature>
<dbReference type="Proteomes" id="UP000299102">
    <property type="component" value="Unassembled WGS sequence"/>
</dbReference>
<dbReference type="EMBL" id="BGZK01001129">
    <property type="protein sequence ID" value="GBP71994.1"/>
    <property type="molecule type" value="Genomic_DNA"/>
</dbReference>
<gene>
    <name evidence="3" type="ORF">EVAR_38673_1</name>
</gene>
<accession>A0A4C1YAP1</accession>
<feature type="region of interest" description="Disordered" evidence="2">
    <location>
        <begin position="89"/>
        <end position="123"/>
    </location>
</feature>
<feature type="region of interest" description="Disordered" evidence="2">
    <location>
        <begin position="713"/>
        <end position="747"/>
    </location>
</feature>
<feature type="region of interest" description="Disordered" evidence="2">
    <location>
        <begin position="894"/>
        <end position="915"/>
    </location>
</feature>
<organism evidence="3 4">
    <name type="scientific">Eumeta variegata</name>
    <name type="common">Bagworm moth</name>
    <name type="synonym">Eumeta japonica</name>
    <dbReference type="NCBI Taxonomy" id="151549"/>
    <lineage>
        <taxon>Eukaryota</taxon>
        <taxon>Metazoa</taxon>
        <taxon>Ecdysozoa</taxon>
        <taxon>Arthropoda</taxon>
        <taxon>Hexapoda</taxon>
        <taxon>Insecta</taxon>
        <taxon>Pterygota</taxon>
        <taxon>Neoptera</taxon>
        <taxon>Endopterygota</taxon>
        <taxon>Lepidoptera</taxon>
        <taxon>Glossata</taxon>
        <taxon>Ditrysia</taxon>
        <taxon>Tineoidea</taxon>
        <taxon>Psychidae</taxon>
        <taxon>Oiketicinae</taxon>
        <taxon>Eumeta</taxon>
    </lineage>
</organism>
<dbReference type="AlphaFoldDB" id="A0A4C1YAP1"/>
<feature type="compositionally biased region" description="Basic and acidic residues" evidence="2">
    <location>
        <begin position="114"/>
        <end position="123"/>
    </location>
</feature>
<feature type="region of interest" description="Disordered" evidence="2">
    <location>
        <begin position="1040"/>
        <end position="1073"/>
    </location>
</feature>
<comment type="caution">
    <text evidence="3">The sequence shown here is derived from an EMBL/GenBank/DDBJ whole genome shotgun (WGS) entry which is preliminary data.</text>
</comment>
<sequence length="1151" mass="131488">MYDSNASGRARLELTAGLFRERSGARSTRTYHPPVARSLSHQKRITGISPKSRTPNLFFSLVCNNALAYKTPKMGIVFSRSTALRDEVTSEMTDESETVSGTSTCSESASEENPTDKSHKREARTREMIAFKEQLAIKREQRRAILARHRAEKESLKKCLENEQKARRDLSEENKLLRELLMKHDIDIDLSYREKEEVSIHDTIKSMREEFDVLRENNKRLRKELAESNLSLQQTNTDLTSLQCQNIEFTKQISALKEVITVSKTMIKLREQQLNEPLKTIFPYLQAYKDHCHRVVHAGHGPPSSAVRSRRSPLRRPLLLSCQLKEKLNQIEQSLADKEANLLSTDLRQEYERQLQNIRTLRTLYEERARLAEVTRLNLVRELEEQKSLNAAEINKSKSLENSVTELELKVSDLNSLLEQKDEVINTCQNEATELKTEMSAINTLFSQVLLGFKNDQNLDTLIHRLKEHQGILTHMAKRENGSETSSALPRVLLQLVSQIEDSSAKIDIDYEDPLVPNTTKRQEIINENSEDKSSPVNIAPEEIVKNLPKVWRVLMELLCHQNDANTTETPATCFKSVETTTGPVLVPSVSQTYIRLKDLIVEKLALMKEMNKMKQLNSHLETRLQEQERRLCLVTSELSKTWHVVGRLRRHHHQLHTHEKILKYELQQKRKLLNELKEELAYCREKLEKAREKNSQSERDWRKLRADFSSRRVKGSSPLNNSGESGYSDERQSDTSESNDESEYVNEPPIKCKIKLRSFDILDFSTEAYLVAEREDPISDLTDVVDLPLDGQEAEDNIEPRSSTSQNDTEDMAVSESSANIEKCEKINENGHKVLDVPKQEDIEENNSEKEYDTCAVNKGIDCETSLYHSNDQNISEKSVLSSNLKEGGSCIQNMKPSTSSNNEYESNNTKKQTEDIISKINPAAILENIKRQNEMLAKKDAKLQNLERNSTMLLEQAQSTINLSEQLNSTLDHILSRPGTSVQSSQSKINEKKSNDLNTTMSLHGDCISEQQYITLTENEDRFNKSDCNVLTGTVDEETNSVDNSSSTCNETSKSDDSPEPSTSKQDIDHEARFAAREERLKRLEEQTKSLVSKVNNTTTKRIKLKYKLEELHNIYGSENSRDGTPSGETEDDETIDDSTGHTEEENNK</sequence>
<feature type="region of interest" description="Disordered" evidence="2">
    <location>
        <begin position="979"/>
        <end position="999"/>
    </location>
</feature>
<dbReference type="STRING" id="151549.A0A4C1YAP1"/>
<feature type="compositionally biased region" description="Polar residues" evidence="2">
    <location>
        <begin position="1043"/>
        <end position="1054"/>
    </location>
</feature>
<reference evidence="3 4" key="1">
    <citation type="journal article" date="2019" name="Commun. Biol.">
        <title>The bagworm genome reveals a unique fibroin gene that provides high tensile strength.</title>
        <authorList>
            <person name="Kono N."/>
            <person name="Nakamura H."/>
            <person name="Ohtoshi R."/>
            <person name="Tomita M."/>
            <person name="Numata K."/>
            <person name="Arakawa K."/>
        </authorList>
    </citation>
    <scope>NUCLEOTIDE SEQUENCE [LARGE SCALE GENOMIC DNA]</scope>
</reference>
<evidence type="ECO:0000313" key="4">
    <source>
        <dbReference type="Proteomes" id="UP000299102"/>
    </source>
</evidence>
<feature type="coiled-coil region" evidence="1">
    <location>
        <begin position="204"/>
        <end position="238"/>
    </location>
</feature>